<dbReference type="GO" id="GO:0008270">
    <property type="term" value="F:zinc ion binding"/>
    <property type="evidence" value="ECO:0007669"/>
    <property type="project" value="InterPro"/>
</dbReference>
<dbReference type="GO" id="GO:0000981">
    <property type="term" value="F:DNA-binding transcription factor activity, RNA polymerase II-specific"/>
    <property type="evidence" value="ECO:0007669"/>
    <property type="project" value="InterPro"/>
</dbReference>
<dbReference type="Pfam" id="PF00172">
    <property type="entry name" value="Zn_clus"/>
    <property type="match status" value="1"/>
</dbReference>
<feature type="compositionally biased region" description="Low complexity" evidence="1">
    <location>
        <begin position="1"/>
        <end position="25"/>
    </location>
</feature>
<gene>
    <name evidence="3" type="ORF">LshimejAT787_0206740</name>
</gene>
<reference evidence="3" key="1">
    <citation type="submission" date="2022-07" db="EMBL/GenBank/DDBJ databases">
        <title>The genome of Lyophyllum shimeji provides insight into the initial evolution of ectomycorrhizal fungal genome.</title>
        <authorList>
            <person name="Kobayashi Y."/>
            <person name="Shibata T."/>
            <person name="Hirakawa H."/>
            <person name="Shigenobu S."/>
            <person name="Nishiyama T."/>
            <person name="Yamada A."/>
            <person name="Hasebe M."/>
            <person name="Kawaguchi M."/>
        </authorList>
    </citation>
    <scope>NUCLEOTIDE SEQUENCE</scope>
    <source>
        <strain evidence="3">AT787</strain>
    </source>
</reference>
<dbReference type="CDD" id="cd00067">
    <property type="entry name" value="GAL4"/>
    <property type="match status" value="1"/>
</dbReference>
<feature type="compositionally biased region" description="Low complexity" evidence="1">
    <location>
        <begin position="210"/>
        <end position="220"/>
    </location>
</feature>
<feature type="compositionally biased region" description="Low complexity" evidence="1">
    <location>
        <begin position="833"/>
        <end position="842"/>
    </location>
</feature>
<dbReference type="PROSITE" id="PS50048">
    <property type="entry name" value="ZN2_CY6_FUNGAL_2"/>
    <property type="match status" value="1"/>
</dbReference>
<dbReference type="GO" id="GO:0003677">
    <property type="term" value="F:DNA binding"/>
    <property type="evidence" value="ECO:0007669"/>
    <property type="project" value="UniProtKB-KW"/>
</dbReference>
<dbReference type="AlphaFoldDB" id="A0A9P3UI88"/>
<keyword evidence="3" id="KW-0238">DNA-binding</keyword>
<dbReference type="SMART" id="SM00066">
    <property type="entry name" value="GAL4"/>
    <property type="match status" value="1"/>
</dbReference>
<dbReference type="InterPro" id="IPR001138">
    <property type="entry name" value="Zn2Cys6_DnaBD"/>
</dbReference>
<evidence type="ECO:0000256" key="1">
    <source>
        <dbReference type="SAM" id="MobiDB-lite"/>
    </source>
</evidence>
<feature type="region of interest" description="Disordered" evidence="1">
    <location>
        <begin position="712"/>
        <end position="767"/>
    </location>
</feature>
<evidence type="ECO:0000313" key="4">
    <source>
        <dbReference type="Proteomes" id="UP001063166"/>
    </source>
</evidence>
<feature type="domain" description="Zn(2)-C6 fungal-type" evidence="2">
    <location>
        <begin position="38"/>
        <end position="77"/>
    </location>
</feature>
<protein>
    <submittedName>
        <fullName evidence="3">GAL4-like Zn(II)2Cys6 (Or C6 zinc) binuclear cluster DNA-binding domain containing protein</fullName>
    </submittedName>
</protein>
<feature type="compositionally biased region" description="Polar residues" evidence="1">
    <location>
        <begin position="735"/>
        <end position="745"/>
    </location>
</feature>
<feature type="region of interest" description="Disordered" evidence="1">
    <location>
        <begin position="1"/>
        <end position="35"/>
    </location>
</feature>
<dbReference type="EMBL" id="BRPK01000002">
    <property type="protein sequence ID" value="GLB35109.1"/>
    <property type="molecule type" value="Genomic_DNA"/>
</dbReference>
<feature type="compositionally biased region" description="Basic and acidic residues" evidence="1">
    <location>
        <begin position="232"/>
        <end position="247"/>
    </location>
</feature>
<sequence>MSPRGASSGNPSSSKSSSTPYSRRPTAQPKSTRQQFSACGACRMRRVRCDLKDLPFTAVGPHPACSNCKERGLKCVDEFADVKAVKLLRRGRRLQQVEAIYGKAVHSDGPSSLSPPATRLPSIIPQLSTEFFASPFWNWFSVQRPILDPVEFPARLIAHNKGVQSLGHEGGLVAMILVVWAASFGLDERGLPDGDDNAFWAQPPASDLETPTAPTSSSSAKRIGSAAGADMNGKDCTPEKRRKERKEQTEVMLREVLELIDFHGVMRRPTWDGVRALLLIMPLLEEAHPLERLAMYEATLSHAQALCSVSASSAGPLVSISPVPDTGDDSAVRARIFWYAHMHEGLSTGMRGGRLVLDNDDFEAFQHTLPPYAFGSEQSSFNGLLSPPEPLRPLSSHGLMPQPPNVQRTSAAPAFFSIQHLFSVPSRLSAACRKVHTVLTGPKATRRAEEHGLIDAHGMREIWEDLDLCWKEFEAMRRSGSTEQESLNIAQFVSAWQMFIFECHNIIRESLKQCMSKVSENSAQAMYSGGSPSRPSSHSSSSPYLSPHHLHVIATRKCLGLLPLVLHIIKFHGSPDERGLDRGALFKWDTGLVRDGCFFAGFLAASVEGDTIDFVADDRDHDSGRGRSRFTAEEGVALCIGALLQMRWAFSRSEEREETVRMIWENRKVGRNAGRYSLNSSTLRHLGQGGYAEHYSGYSKSMPVPPYTSHGYTSIPGNDRPLLPPLRSPRRAESAPNSAYSTNGHGANGWPSYTPPGTATSVATSAGTGVSARNSPLFNGMAEPTPYKTDPHEPFYHIPADMDQFSFHAPVGPGANDAPSMAAASYHHRDPPSSAHSLHSASSSTYLDPGVLAATGSSMVHSTSDVQSCQQFGDDCGYYH</sequence>
<dbReference type="Proteomes" id="UP001063166">
    <property type="component" value="Unassembled WGS sequence"/>
</dbReference>
<proteinExistence type="predicted"/>
<dbReference type="SUPFAM" id="SSF57701">
    <property type="entry name" value="Zn2/Cys6 DNA-binding domain"/>
    <property type="match status" value="1"/>
</dbReference>
<feature type="compositionally biased region" description="Low complexity" evidence="1">
    <location>
        <begin position="757"/>
        <end position="767"/>
    </location>
</feature>
<organism evidence="3 4">
    <name type="scientific">Lyophyllum shimeji</name>
    <name type="common">Hon-shimeji</name>
    <name type="synonym">Tricholoma shimeji</name>
    <dbReference type="NCBI Taxonomy" id="47721"/>
    <lineage>
        <taxon>Eukaryota</taxon>
        <taxon>Fungi</taxon>
        <taxon>Dikarya</taxon>
        <taxon>Basidiomycota</taxon>
        <taxon>Agaricomycotina</taxon>
        <taxon>Agaricomycetes</taxon>
        <taxon>Agaricomycetidae</taxon>
        <taxon>Agaricales</taxon>
        <taxon>Tricholomatineae</taxon>
        <taxon>Lyophyllaceae</taxon>
        <taxon>Lyophyllum</taxon>
    </lineage>
</organism>
<evidence type="ECO:0000259" key="2">
    <source>
        <dbReference type="PROSITE" id="PS50048"/>
    </source>
</evidence>
<dbReference type="InterPro" id="IPR036864">
    <property type="entry name" value="Zn2-C6_fun-type_DNA-bd_sf"/>
</dbReference>
<accession>A0A9P3UI88</accession>
<dbReference type="OrthoDB" id="3263880at2759"/>
<evidence type="ECO:0000313" key="3">
    <source>
        <dbReference type="EMBL" id="GLB35109.1"/>
    </source>
</evidence>
<dbReference type="Gene3D" id="4.10.240.10">
    <property type="entry name" value="Zn(2)-C6 fungal-type DNA-binding domain"/>
    <property type="match status" value="1"/>
</dbReference>
<feature type="region of interest" description="Disordered" evidence="1">
    <location>
        <begin position="195"/>
        <end position="247"/>
    </location>
</feature>
<comment type="caution">
    <text evidence="3">The sequence shown here is derived from an EMBL/GenBank/DDBJ whole genome shotgun (WGS) entry which is preliminary data.</text>
</comment>
<feature type="region of interest" description="Disordered" evidence="1">
    <location>
        <begin position="814"/>
        <end position="842"/>
    </location>
</feature>
<name>A0A9P3UI88_LYOSH</name>
<keyword evidence="4" id="KW-1185">Reference proteome</keyword>